<reference evidence="1" key="2">
    <citation type="submission" date="2019-11" db="EMBL/GenBank/DDBJ databases">
        <title>Improved Assembly of Tolypothrix boutellei genome.</title>
        <authorList>
            <person name="Sarangi A.N."/>
            <person name="Mukherjee M."/>
            <person name="Ghosh S."/>
            <person name="Singh D."/>
            <person name="Das A."/>
            <person name="Kant S."/>
            <person name="Prusty A."/>
            <person name="Tripathy S."/>
        </authorList>
    </citation>
    <scope>NUCLEOTIDE SEQUENCE</scope>
    <source>
        <strain evidence="1">VB521301</strain>
    </source>
</reference>
<evidence type="ECO:0000313" key="2">
    <source>
        <dbReference type="EMBL" id="KIE10588.1"/>
    </source>
</evidence>
<dbReference type="Proteomes" id="UP000029738">
    <property type="component" value="Unassembled WGS sequence"/>
</dbReference>
<dbReference type="RefSeq" id="WP_038074767.1">
    <property type="nucleotide sequence ID" value="NZ_JHEG04000001.1"/>
</dbReference>
<dbReference type="AlphaFoldDB" id="A0A0C1R4B4"/>
<sequence>MTDYTPQEAEQIRTEHINKTIIPLVNFAFENYPSIDSVLMLLAQFWCDEAIDAVHRYLVYFSADTPDLETLLENLESTEPLDPKLEKFLDESDDFTFRILDEYEKKYGKYLFLNWVENGVAIAGFAAYCEECDSDTSWKSWAPYAIFQRKENNEVEIKIVGEMRRPWLNGVKGGIFDDW</sequence>
<reference evidence="2" key="1">
    <citation type="journal article" date="2015" name="Genome Announc.">
        <title>Draft Genome Sequence of Tolypothrix boutellei Strain VB521301.</title>
        <authorList>
            <person name="Chandrababunaidu M.M."/>
            <person name="Singh D."/>
            <person name="Sen D."/>
            <person name="Bhan S."/>
            <person name="Das S."/>
            <person name="Gupta A."/>
            <person name="Adhikary S.P."/>
            <person name="Tripathy S."/>
        </authorList>
    </citation>
    <scope>NUCLEOTIDE SEQUENCE</scope>
    <source>
        <strain evidence="2">VB521301</strain>
    </source>
</reference>
<gene>
    <name evidence="2" type="ORF">DA73_0218855</name>
    <name evidence="1" type="ORF">DA73_0400014635</name>
</gene>
<dbReference type="EMBL" id="JHEG02000048">
    <property type="protein sequence ID" value="KIE10588.1"/>
    <property type="molecule type" value="Genomic_DNA"/>
</dbReference>
<name>A0A0C1R4B4_9CYAN</name>
<protein>
    <submittedName>
        <fullName evidence="2">Uncharacterized protein</fullName>
    </submittedName>
</protein>
<comment type="caution">
    <text evidence="2">The sequence shown here is derived from an EMBL/GenBank/DDBJ whole genome shotgun (WGS) entry which is preliminary data.</text>
</comment>
<evidence type="ECO:0000313" key="1">
    <source>
        <dbReference type="EMBL" id="KAF3886576.1"/>
    </source>
</evidence>
<keyword evidence="3" id="KW-1185">Reference proteome</keyword>
<proteinExistence type="predicted"/>
<accession>A0A0C1R4B4</accession>
<evidence type="ECO:0000313" key="3">
    <source>
        <dbReference type="Proteomes" id="UP000029738"/>
    </source>
</evidence>
<organism evidence="2">
    <name type="scientific">Tolypothrix bouteillei VB521301</name>
    <dbReference type="NCBI Taxonomy" id="1479485"/>
    <lineage>
        <taxon>Bacteria</taxon>
        <taxon>Bacillati</taxon>
        <taxon>Cyanobacteriota</taxon>
        <taxon>Cyanophyceae</taxon>
        <taxon>Nostocales</taxon>
        <taxon>Tolypothrichaceae</taxon>
        <taxon>Tolypothrix</taxon>
    </lineage>
</organism>
<dbReference type="EMBL" id="JHEG04000001">
    <property type="protein sequence ID" value="KAF3886576.1"/>
    <property type="molecule type" value="Genomic_DNA"/>
</dbReference>